<dbReference type="SUPFAM" id="SSF54695">
    <property type="entry name" value="POZ domain"/>
    <property type="match status" value="1"/>
</dbReference>
<dbReference type="PANTHER" id="PTHR47843:SF5">
    <property type="entry name" value="BTB_POZ DOMAIN PROTEIN"/>
    <property type="match status" value="1"/>
</dbReference>
<organism evidence="2 3">
    <name type="scientific">Aspergillus brasiliensis (strain CBS 101740 / IMI 381727 / IBT 21946)</name>
    <dbReference type="NCBI Taxonomy" id="767769"/>
    <lineage>
        <taxon>Eukaryota</taxon>
        <taxon>Fungi</taxon>
        <taxon>Dikarya</taxon>
        <taxon>Ascomycota</taxon>
        <taxon>Pezizomycotina</taxon>
        <taxon>Eurotiomycetes</taxon>
        <taxon>Eurotiomycetidae</taxon>
        <taxon>Eurotiales</taxon>
        <taxon>Aspergillaceae</taxon>
        <taxon>Aspergillus</taxon>
        <taxon>Aspergillus subgen. Circumdati</taxon>
    </lineage>
</organism>
<sequence length="216" mass="24597">MSFSNLKNVMESLMDDEKYADMTISCQGHDFKCHRAIICSQSPFFEAALADGFKETSLSRVDLPCDDVDTIARVLSFCYLQDYSQPDNSANLALEEIFRIHLAVYLAADKFSMIPLRELASSRIVDWAKSNWSLRCFPDTVQDIWCDTPPHENKLRDAMAEIVSSNIQHFVSQGNGKKVFSENPDFSIAVIEKLSLDNKRLKEENKNLVERSDLDI</sequence>
<dbReference type="RefSeq" id="XP_067472975.1">
    <property type="nucleotide sequence ID" value="XM_067623376.1"/>
</dbReference>
<dbReference type="AlphaFoldDB" id="A0A1L9U205"/>
<dbReference type="Pfam" id="PF00651">
    <property type="entry name" value="BTB"/>
    <property type="match status" value="1"/>
</dbReference>
<dbReference type="STRING" id="767769.A0A1L9U205"/>
<dbReference type="PROSITE" id="PS50097">
    <property type="entry name" value="BTB"/>
    <property type="match status" value="1"/>
</dbReference>
<evidence type="ECO:0000313" key="2">
    <source>
        <dbReference type="EMBL" id="OJJ65724.1"/>
    </source>
</evidence>
<accession>A0A1L9U205</accession>
<dbReference type="InterPro" id="IPR011333">
    <property type="entry name" value="SKP1/BTB/POZ_sf"/>
</dbReference>
<reference evidence="3" key="1">
    <citation type="journal article" date="2017" name="Genome Biol.">
        <title>Comparative genomics reveals high biological diversity and specific adaptations in the industrially and medically important fungal genus Aspergillus.</title>
        <authorList>
            <person name="de Vries R.P."/>
            <person name="Riley R."/>
            <person name="Wiebenga A."/>
            <person name="Aguilar-Osorio G."/>
            <person name="Amillis S."/>
            <person name="Uchima C.A."/>
            <person name="Anderluh G."/>
            <person name="Asadollahi M."/>
            <person name="Askin M."/>
            <person name="Barry K."/>
            <person name="Battaglia E."/>
            <person name="Bayram O."/>
            <person name="Benocci T."/>
            <person name="Braus-Stromeyer S.A."/>
            <person name="Caldana C."/>
            <person name="Canovas D."/>
            <person name="Cerqueira G.C."/>
            <person name="Chen F."/>
            <person name="Chen W."/>
            <person name="Choi C."/>
            <person name="Clum A."/>
            <person name="Dos Santos R.A."/>
            <person name="Damasio A.R."/>
            <person name="Diallinas G."/>
            <person name="Emri T."/>
            <person name="Fekete E."/>
            <person name="Flipphi M."/>
            <person name="Freyberg S."/>
            <person name="Gallo A."/>
            <person name="Gournas C."/>
            <person name="Habgood R."/>
            <person name="Hainaut M."/>
            <person name="Harispe M.L."/>
            <person name="Henrissat B."/>
            <person name="Hilden K.S."/>
            <person name="Hope R."/>
            <person name="Hossain A."/>
            <person name="Karabika E."/>
            <person name="Karaffa L."/>
            <person name="Karanyi Z."/>
            <person name="Krasevec N."/>
            <person name="Kuo A."/>
            <person name="Kusch H."/>
            <person name="LaButti K."/>
            <person name="Lagendijk E.L."/>
            <person name="Lapidus A."/>
            <person name="Levasseur A."/>
            <person name="Lindquist E."/>
            <person name="Lipzen A."/>
            <person name="Logrieco A.F."/>
            <person name="MacCabe A."/>
            <person name="Maekelae M.R."/>
            <person name="Malavazi I."/>
            <person name="Melin P."/>
            <person name="Meyer V."/>
            <person name="Mielnichuk N."/>
            <person name="Miskei M."/>
            <person name="Molnar A.P."/>
            <person name="Mule G."/>
            <person name="Ngan C.Y."/>
            <person name="Orejas M."/>
            <person name="Orosz E."/>
            <person name="Ouedraogo J.P."/>
            <person name="Overkamp K.M."/>
            <person name="Park H.-S."/>
            <person name="Perrone G."/>
            <person name="Piumi F."/>
            <person name="Punt P.J."/>
            <person name="Ram A.F."/>
            <person name="Ramon A."/>
            <person name="Rauscher S."/>
            <person name="Record E."/>
            <person name="Riano-Pachon D.M."/>
            <person name="Robert V."/>
            <person name="Roehrig J."/>
            <person name="Ruller R."/>
            <person name="Salamov A."/>
            <person name="Salih N.S."/>
            <person name="Samson R.A."/>
            <person name="Sandor E."/>
            <person name="Sanguinetti M."/>
            <person name="Schuetze T."/>
            <person name="Sepcic K."/>
            <person name="Shelest E."/>
            <person name="Sherlock G."/>
            <person name="Sophianopoulou V."/>
            <person name="Squina F.M."/>
            <person name="Sun H."/>
            <person name="Susca A."/>
            <person name="Todd R.B."/>
            <person name="Tsang A."/>
            <person name="Unkles S.E."/>
            <person name="van de Wiele N."/>
            <person name="van Rossen-Uffink D."/>
            <person name="Oliveira J.V."/>
            <person name="Vesth T.C."/>
            <person name="Visser J."/>
            <person name="Yu J.-H."/>
            <person name="Zhou M."/>
            <person name="Andersen M.R."/>
            <person name="Archer D.B."/>
            <person name="Baker S.E."/>
            <person name="Benoit I."/>
            <person name="Brakhage A.A."/>
            <person name="Braus G.H."/>
            <person name="Fischer R."/>
            <person name="Frisvad J.C."/>
            <person name="Goldman G.H."/>
            <person name="Houbraken J."/>
            <person name="Oakley B."/>
            <person name="Pocsi I."/>
            <person name="Scazzocchio C."/>
            <person name="Seiboth B."/>
            <person name="vanKuyk P.A."/>
            <person name="Wortman J."/>
            <person name="Dyer P.S."/>
            <person name="Grigoriev I.V."/>
        </authorList>
    </citation>
    <scope>NUCLEOTIDE SEQUENCE [LARGE SCALE GENOMIC DNA]</scope>
    <source>
        <strain evidence="3">CBS 101740 / IMI 381727 / IBT 21946</strain>
    </source>
</reference>
<dbReference type="EMBL" id="KV878710">
    <property type="protein sequence ID" value="OJJ65724.1"/>
    <property type="molecule type" value="Genomic_DNA"/>
</dbReference>
<dbReference type="VEuPathDB" id="FungiDB:ASPBRDRAFT_35720"/>
<protein>
    <recommendedName>
        <fullName evidence="1">BTB domain-containing protein</fullName>
    </recommendedName>
</protein>
<dbReference type="CDD" id="cd18186">
    <property type="entry name" value="BTB_POZ_ZBTB_KLHL-like"/>
    <property type="match status" value="1"/>
</dbReference>
<dbReference type="Proteomes" id="UP000184499">
    <property type="component" value="Unassembled WGS sequence"/>
</dbReference>
<dbReference type="PANTHER" id="PTHR47843">
    <property type="entry name" value="BTB DOMAIN-CONTAINING PROTEIN-RELATED"/>
    <property type="match status" value="1"/>
</dbReference>
<gene>
    <name evidence="2" type="ORF">ASPBRDRAFT_35720</name>
</gene>
<dbReference type="OrthoDB" id="6359816at2759"/>
<keyword evidence="3" id="KW-1185">Reference proteome</keyword>
<evidence type="ECO:0000259" key="1">
    <source>
        <dbReference type="PROSITE" id="PS50097"/>
    </source>
</evidence>
<dbReference type="Gene3D" id="3.30.710.10">
    <property type="entry name" value="Potassium Channel Kv1.1, Chain A"/>
    <property type="match status" value="1"/>
</dbReference>
<dbReference type="GeneID" id="93575864"/>
<name>A0A1L9U205_ASPBC</name>
<feature type="domain" description="BTB" evidence="1">
    <location>
        <begin position="20"/>
        <end position="87"/>
    </location>
</feature>
<proteinExistence type="predicted"/>
<dbReference type="InterPro" id="IPR000210">
    <property type="entry name" value="BTB/POZ_dom"/>
</dbReference>
<evidence type="ECO:0000313" key="3">
    <source>
        <dbReference type="Proteomes" id="UP000184499"/>
    </source>
</evidence>
<dbReference type="OMA" id="DMEIVCN"/>